<dbReference type="AlphaFoldDB" id="A0A8T0HCQ9"/>
<organism evidence="1 2">
    <name type="scientific">Ceratodon purpureus</name>
    <name type="common">Fire moss</name>
    <name type="synonym">Dicranum purpureum</name>
    <dbReference type="NCBI Taxonomy" id="3225"/>
    <lineage>
        <taxon>Eukaryota</taxon>
        <taxon>Viridiplantae</taxon>
        <taxon>Streptophyta</taxon>
        <taxon>Embryophyta</taxon>
        <taxon>Bryophyta</taxon>
        <taxon>Bryophytina</taxon>
        <taxon>Bryopsida</taxon>
        <taxon>Dicranidae</taxon>
        <taxon>Pseudoditrichales</taxon>
        <taxon>Ditrichaceae</taxon>
        <taxon>Ceratodon</taxon>
    </lineage>
</organism>
<evidence type="ECO:0000313" key="2">
    <source>
        <dbReference type="Proteomes" id="UP000822688"/>
    </source>
</evidence>
<keyword evidence="2" id="KW-1185">Reference proteome</keyword>
<gene>
    <name evidence="1" type="ORF">KC19_6G003400</name>
</gene>
<protein>
    <submittedName>
        <fullName evidence="1">Uncharacterized protein</fullName>
    </submittedName>
</protein>
<reference evidence="1 2" key="1">
    <citation type="submission" date="2020-06" db="EMBL/GenBank/DDBJ databases">
        <title>WGS assembly of Ceratodon purpureus strain R40.</title>
        <authorList>
            <person name="Carey S.B."/>
            <person name="Jenkins J."/>
            <person name="Shu S."/>
            <person name="Lovell J.T."/>
            <person name="Sreedasyam A."/>
            <person name="Maumus F."/>
            <person name="Tiley G.P."/>
            <person name="Fernandez-Pozo N."/>
            <person name="Barry K."/>
            <person name="Chen C."/>
            <person name="Wang M."/>
            <person name="Lipzen A."/>
            <person name="Daum C."/>
            <person name="Saski C.A."/>
            <person name="Payton A.C."/>
            <person name="Mcbreen J.C."/>
            <person name="Conrad R.E."/>
            <person name="Kollar L.M."/>
            <person name="Olsson S."/>
            <person name="Huttunen S."/>
            <person name="Landis J.B."/>
            <person name="Wickett N.J."/>
            <person name="Johnson M.G."/>
            <person name="Rensing S.A."/>
            <person name="Grimwood J."/>
            <person name="Schmutz J."/>
            <person name="Mcdaniel S.F."/>
        </authorList>
    </citation>
    <scope>NUCLEOTIDE SEQUENCE [LARGE SCALE GENOMIC DNA]</scope>
    <source>
        <strain evidence="1 2">R40</strain>
    </source>
</reference>
<accession>A0A8T0HCQ9</accession>
<proteinExistence type="predicted"/>
<comment type="caution">
    <text evidence="1">The sequence shown here is derived from an EMBL/GenBank/DDBJ whole genome shotgun (WGS) entry which is preliminary data.</text>
</comment>
<evidence type="ECO:0000313" key="1">
    <source>
        <dbReference type="EMBL" id="KAG0568218.1"/>
    </source>
</evidence>
<dbReference type="Proteomes" id="UP000822688">
    <property type="component" value="Chromosome 6"/>
</dbReference>
<name>A0A8T0HCQ9_CERPU</name>
<sequence>MCSRLTPRTPITFFTKSTHLTYLTSTANHQNYTNWRISKQAFRNLLVGYHSGNRLRRTMLSNYSHPCPRKRVQNPHTQWTRLIHHSFIPFMIIQIGKIDVSGI</sequence>
<dbReference type="EMBL" id="CM026427">
    <property type="protein sequence ID" value="KAG0568218.1"/>
    <property type="molecule type" value="Genomic_DNA"/>
</dbReference>